<dbReference type="EMBL" id="HBIN01020842">
    <property type="protein sequence ID" value="CAE0445955.1"/>
    <property type="molecule type" value="Transcribed_RNA"/>
</dbReference>
<dbReference type="InterPro" id="IPR032675">
    <property type="entry name" value="LRR_dom_sf"/>
</dbReference>
<sequence length="257" mass="29367">MDLANTRPRTRTRSRTRMVHRKRKGFSDENSEGAETRKKIPENVSSCLALQHVLASRQAETRLTTKEILTAFETTVGIYTDKKTKYENVECSQFPRGSVEIILPILGELKSFVHKYGAVNVHNLQNPDLKLLVKSHGKTLEEIIISPDDKIVDACPPKLQGCGYRWLTRHCISLRKLEITLLFDVKRQLLERINVDALEEVKLRDAIKTLSAKELEAFVTRCPKLKLIEVYDLPKREVKKAKAALASLFNTKIIFND</sequence>
<organism evidence="2">
    <name type="scientific">Aplanochytrium stocchinoi</name>
    <dbReference type="NCBI Taxonomy" id="215587"/>
    <lineage>
        <taxon>Eukaryota</taxon>
        <taxon>Sar</taxon>
        <taxon>Stramenopiles</taxon>
        <taxon>Bigyra</taxon>
        <taxon>Labyrinthulomycetes</taxon>
        <taxon>Thraustochytrida</taxon>
        <taxon>Thraustochytriidae</taxon>
        <taxon>Aplanochytrium</taxon>
    </lineage>
</organism>
<evidence type="ECO:0000256" key="1">
    <source>
        <dbReference type="SAM" id="MobiDB-lite"/>
    </source>
</evidence>
<protein>
    <submittedName>
        <fullName evidence="2">Uncharacterized protein</fullName>
    </submittedName>
</protein>
<evidence type="ECO:0000313" key="2">
    <source>
        <dbReference type="EMBL" id="CAE0445955.1"/>
    </source>
</evidence>
<reference evidence="2" key="1">
    <citation type="submission" date="2021-01" db="EMBL/GenBank/DDBJ databases">
        <authorList>
            <person name="Corre E."/>
            <person name="Pelletier E."/>
            <person name="Niang G."/>
            <person name="Scheremetjew M."/>
            <person name="Finn R."/>
            <person name="Kale V."/>
            <person name="Holt S."/>
            <person name="Cochrane G."/>
            <person name="Meng A."/>
            <person name="Brown T."/>
            <person name="Cohen L."/>
        </authorList>
    </citation>
    <scope>NUCLEOTIDE SEQUENCE</scope>
    <source>
        <strain evidence="2">GSBS06</strain>
    </source>
</reference>
<dbReference type="AlphaFoldDB" id="A0A7S3V1U3"/>
<name>A0A7S3V1U3_9STRA</name>
<feature type="region of interest" description="Disordered" evidence="1">
    <location>
        <begin position="1"/>
        <end position="38"/>
    </location>
</feature>
<dbReference type="Gene3D" id="3.80.10.10">
    <property type="entry name" value="Ribonuclease Inhibitor"/>
    <property type="match status" value="1"/>
</dbReference>
<proteinExistence type="predicted"/>
<accession>A0A7S3V1U3</accession>
<feature type="compositionally biased region" description="Basic residues" evidence="1">
    <location>
        <begin position="8"/>
        <end position="24"/>
    </location>
</feature>
<gene>
    <name evidence="2" type="ORF">ASTO00021_LOCUS15957</name>
</gene>